<proteinExistence type="predicted"/>
<dbReference type="GeneID" id="10822174"/>
<dbReference type="STRING" id="679901.Mzhil_0565"/>
<gene>
    <name evidence="1" type="ordered locus">Mzhil_0565</name>
</gene>
<sequence>MAEEQGIAKVDLSYITKAVMMGNSLYSNDWQKGVLYLTNMNLWFSMGQQGWSTIPLKNITMIGREVTDALRAKAQKATGTSNVLIIDYMHPSSISQGSSASSIALLAGPEPVINTLKAYLLPMCGQAPRARSLNEIDKKLLYMFYTGVTELQKINFLIGADMDTLTNSFENLKEQQLCDSSGSLTTRGMQKIKEMMG</sequence>
<dbReference type="AlphaFoldDB" id="F7XQ68"/>
<dbReference type="OrthoDB" id="124012at2157"/>
<name>F7XQ68_METZD</name>
<protein>
    <submittedName>
        <fullName evidence="1">Uncharacterized protein</fullName>
    </submittedName>
</protein>
<accession>F7XQ68</accession>
<organism evidence="1 2">
    <name type="scientific">Methanosalsum zhilinae (strain DSM 4017 / NBRC 107636 / OCM 62 / WeN5)</name>
    <name type="common">Methanohalophilus zhilinae</name>
    <dbReference type="NCBI Taxonomy" id="679901"/>
    <lineage>
        <taxon>Archaea</taxon>
        <taxon>Methanobacteriati</taxon>
        <taxon>Methanobacteriota</taxon>
        <taxon>Stenosarchaea group</taxon>
        <taxon>Methanomicrobia</taxon>
        <taxon>Methanosarcinales</taxon>
        <taxon>Methanosarcinaceae</taxon>
        <taxon>Methanosalsum</taxon>
    </lineage>
</organism>
<dbReference type="KEGG" id="mzh:Mzhil_0565"/>
<dbReference type="HOGENOM" id="CLU_1381400_0_0_2"/>
<keyword evidence="2" id="KW-1185">Reference proteome</keyword>
<evidence type="ECO:0000313" key="1">
    <source>
        <dbReference type="EMBL" id="AEH60432.1"/>
    </source>
</evidence>
<evidence type="ECO:0000313" key="2">
    <source>
        <dbReference type="Proteomes" id="UP000006622"/>
    </source>
</evidence>
<reference evidence="1 2" key="1">
    <citation type="submission" date="2010-07" db="EMBL/GenBank/DDBJ databases">
        <title>The complete genome of Methanosalsum zhilinae DSM 4017.</title>
        <authorList>
            <consortium name="US DOE Joint Genome Institute (JGI-PGF)"/>
            <person name="Lucas S."/>
            <person name="Copeland A."/>
            <person name="Lapidus A."/>
            <person name="Glavina del Rio T."/>
            <person name="Dalin E."/>
            <person name="Tice H."/>
            <person name="Bruce D."/>
            <person name="Goodwin L."/>
            <person name="Pitluck S."/>
            <person name="Kyrpides N."/>
            <person name="Mavromatis K."/>
            <person name="Ovchinnikova G."/>
            <person name="Daligault H."/>
            <person name="Detter J.C."/>
            <person name="Han C."/>
            <person name="Tapia R."/>
            <person name="Larimer F."/>
            <person name="Land M."/>
            <person name="Hauser L."/>
            <person name="Markowitz V."/>
            <person name="Cheng J.-F."/>
            <person name="Hugenholtz P."/>
            <person name="Woyke T."/>
            <person name="Wu D."/>
            <person name="Spring S."/>
            <person name="Schueler E."/>
            <person name="Brambilla E."/>
            <person name="Klenk H.-P."/>
            <person name="Eisen J.A."/>
        </authorList>
    </citation>
    <scope>NUCLEOTIDE SEQUENCE [LARGE SCALE GENOMIC DNA]</scope>
    <source>
        <strain evidence="2">DSM 4017 / NBRC 107636 / OCM 62 / WeN5</strain>
    </source>
</reference>
<dbReference type="RefSeq" id="WP_013897871.1">
    <property type="nucleotide sequence ID" value="NC_015676.1"/>
</dbReference>
<dbReference type="EMBL" id="CP002101">
    <property type="protein sequence ID" value="AEH60432.1"/>
    <property type="molecule type" value="Genomic_DNA"/>
</dbReference>
<dbReference type="Proteomes" id="UP000006622">
    <property type="component" value="Chromosome"/>
</dbReference>